<sequence>MKKVIHIVGARPNFMKVAPIHRAIAARTPLQQILIHTGQHYDVKMSDVFFSDLGLPAPDVHLGIGSGSHAQQTARTMVELEKVFLEHKPDLVSVVGDVNSTVAAALVSSKLAIPLAHVEAGLRSYSRHQPEEINRVVTDRLADLLLTPSRDADANLLKEGLEPDRIHFVGNVMIDSLLASKERAEQLPVLKSLGLAPHGYAVCTLHRPSNVDDPRVLGGLLSAIAHVASRIPVVFPVHPRTRKMISEQGLGSAFERNPNLRPVDPMGYLEFLALTSQARLILTDSGGLQEETTALGVPCLTLREQTERPITVEEGTNEVVGTDPDRIREAADRALNGQGKKGRVPEYWDGRSGERIADLFSRFLSVEQGSLRAVSA</sequence>
<dbReference type="EC" id="5.1.3.14" evidence="3"/>
<dbReference type="AlphaFoldDB" id="A0A540X1R3"/>
<keyword evidence="4" id="KW-1185">Reference proteome</keyword>
<organism evidence="3 4">
    <name type="scientific">Myxococcus llanfairpwllgwyngyllgogerychwyrndrobwllllantysiliogogogochensis</name>
    <dbReference type="NCBI Taxonomy" id="2590453"/>
    <lineage>
        <taxon>Bacteria</taxon>
        <taxon>Pseudomonadati</taxon>
        <taxon>Myxococcota</taxon>
        <taxon>Myxococcia</taxon>
        <taxon>Myxococcales</taxon>
        <taxon>Cystobacterineae</taxon>
        <taxon>Myxococcaceae</taxon>
        <taxon>Myxococcus</taxon>
    </lineage>
</organism>
<evidence type="ECO:0000259" key="2">
    <source>
        <dbReference type="Pfam" id="PF02350"/>
    </source>
</evidence>
<keyword evidence="1 3" id="KW-0413">Isomerase</keyword>
<accession>A0A540X1R3</accession>
<comment type="similarity">
    <text evidence="1">Belongs to the UDP-N-acetylglucosamine 2-epimerase family.</text>
</comment>
<dbReference type="OrthoDB" id="9803238at2"/>
<dbReference type="GO" id="GO:0008761">
    <property type="term" value="F:UDP-N-acetylglucosamine 2-epimerase activity"/>
    <property type="evidence" value="ECO:0007669"/>
    <property type="project" value="UniProtKB-EC"/>
</dbReference>
<evidence type="ECO:0000313" key="3">
    <source>
        <dbReference type="EMBL" id="TQF15186.1"/>
    </source>
</evidence>
<dbReference type="InterPro" id="IPR029767">
    <property type="entry name" value="WecB-like"/>
</dbReference>
<reference evidence="3 4" key="1">
    <citation type="submission" date="2019-06" db="EMBL/GenBank/DDBJ databases">
        <authorList>
            <person name="Livingstone P."/>
            <person name="Whitworth D."/>
        </authorList>
    </citation>
    <scope>NUCLEOTIDE SEQUENCE [LARGE SCALE GENOMIC DNA]</scope>
    <source>
        <strain evidence="3 4">AM401</strain>
    </source>
</reference>
<protein>
    <submittedName>
        <fullName evidence="3">UDP-N-acetylglucosamine 2-epimerase (Non-hydrolyzing)</fullName>
        <ecNumber evidence="3">5.1.3.14</ecNumber>
    </submittedName>
</protein>
<dbReference type="PANTHER" id="PTHR43174:SF1">
    <property type="entry name" value="UDP-N-ACETYLGLUCOSAMINE 2-EPIMERASE"/>
    <property type="match status" value="1"/>
</dbReference>
<dbReference type="Pfam" id="PF02350">
    <property type="entry name" value="Epimerase_2"/>
    <property type="match status" value="1"/>
</dbReference>
<dbReference type="InterPro" id="IPR003331">
    <property type="entry name" value="UDP_GlcNAc_Epimerase_2_dom"/>
</dbReference>
<dbReference type="RefSeq" id="WP_141643141.1">
    <property type="nucleotide sequence ID" value="NZ_VIFM01000049.1"/>
</dbReference>
<dbReference type="EMBL" id="VIFM01000049">
    <property type="protein sequence ID" value="TQF15186.1"/>
    <property type="molecule type" value="Genomic_DNA"/>
</dbReference>
<dbReference type="Gene3D" id="3.40.50.2000">
    <property type="entry name" value="Glycogen Phosphorylase B"/>
    <property type="match status" value="2"/>
</dbReference>
<evidence type="ECO:0000256" key="1">
    <source>
        <dbReference type="RuleBase" id="RU003513"/>
    </source>
</evidence>
<proteinExistence type="inferred from homology"/>
<dbReference type="Proteomes" id="UP000315369">
    <property type="component" value="Unassembled WGS sequence"/>
</dbReference>
<evidence type="ECO:0000313" key="4">
    <source>
        <dbReference type="Proteomes" id="UP000315369"/>
    </source>
</evidence>
<dbReference type="PANTHER" id="PTHR43174">
    <property type="entry name" value="UDP-N-ACETYLGLUCOSAMINE 2-EPIMERASE"/>
    <property type="match status" value="1"/>
</dbReference>
<dbReference type="CDD" id="cd03786">
    <property type="entry name" value="GTB_UDP-GlcNAc_2-Epimerase"/>
    <property type="match status" value="1"/>
</dbReference>
<dbReference type="NCBIfam" id="TIGR00236">
    <property type="entry name" value="wecB"/>
    <property type="match status" value="1"/>
</dbReference>
<gene>
    <name evidence="3" type="ORF">FJV41_14895</name>
</gene>
<dbReference type="SUPFAM" id="SSF53756">
    <property type="entry name" value="UDP-Glycosyltransferase/glycogen phosphorylase"/>
    <property type="match status" value="1"/>
</dbReference>
<feature type="domain" description="UDP-N-acetylglucosamine 2-epimerase" evidence="2">
    <location>
        <begin position="23"/>
        <end position="359"/>
    </location>
</feature>
<comment type="caution">
    <text evidence="3">The sequence shown here is derived from an EMBL/GenBank/DDBJ whole genome shotgun (WGS) entry which is preliminary data.</text>
</comment>
<name>A0A540X1R3_9BACT</name>